<organism evidence="1 2">
    <name type="scientific">Plakobranchus ocellatus</name>
    <dbReference type="NCBI Taxonomy" id="259542"/>
    <lineage>
        <taxon>Eukaryota</taxon>
        <taxon>Metazoa</taxon>
        <taxon>Spiralia</taxon>
        <taxon>Lophotrochozoa</taxon>
        <taxon>Mollusca</taxon>
        <taxon>Gastropoda</taxon>
        <taxon>Heterobranchia</taxon>
        <taxon>Euthyneura</taxon>
        <taxon>Panpulmonata</taxon>
        <taxon>Sacoglossa</taxon>
        <taxon>Placobranchoidea</taxon>
        <taxon>Plakobranchidae</taxon>
        <taxon>Plakobranchus</taxon>
    </lineage>
</organism>
<dbReference type="AlphaFoldDB" id="A0AAV4C4A4"/>
<reference evidence="1 2" key="1">
    <citation type="journal article" date="2021" name="Elife">
        <title>Chloroplast acquisition without the gene transfer in kleptoplastic sea slugs, Plakobranchus ocellatus.</title>
        <authorList>
            <person name="Maeda T."/>
            <person name="Takahashi S."/>
            <person name="Yoshida T."/>
            <person name="Shimamura S."/>
            <person name="Takaki Y."/>
            <person name="Nagai Y."/>
            <person name="Toyoda A."/>
            <person name="Suzuki Y."/>
            <person name="Arimoto A."/>
            <person name="Ishii H."/>
            <person name="Satoh N."/>
            <person name="Nishiyama T."/>
            <person name="Hasebe M."/>
            <person name="Maruyama T."/>
            <person name="Minagawa J."/>
            <person name="Obokata J."/>
            <person name="Shigenobu S."/>
        </authorList>
    </citation>
    <scope>NUCLEOTIDE SEQUENCE [LARGE SCALE GENOMIC DNA]</scope>
</reference>
<dbReference type="EMBL" id="BLXT01005798">
    <property type="protein sequence ID" value="GFO26238.1"/>
    <property type="molecule type" value="Genomic_DNA"/>
</dbReference>
<evidence type="ECO:0000313" key="2">
    <source>
        <dbReference type="Proteomes" id="UP000735302"/>
    </source>
</evidence>
<gene>
    <name evidence="1" type="ORF">PoB_005274300</name>
</gene>
<proteinExistence type="predicted"/>
<comment type="caution">
    <text evidence="1">The sequence shown here is derived from an EMBL/GenBank/DDBJ whole genome shotgun (WGS) entry which is preliminary data.</text>
</comment>
<dbReference type="Proteomes" id="UP000735302">
    <property type="component" value="Unassembled WGS sequence"/>
</dbReference>
<protein>
    <submittedName>
        <fullName evidence="1">Uncharacterized protein</fullName>
    </submittedName>
</protein>
<keyword evidence="2" id="KW-1185">Reference proteome</keyword>
<accession>A0AAV4C4A4</accession>
<evidence type="ECO:0000313" key="1">
    <source>
        <dbReference type="EMBL" id="GFO26238.1"/>
    </source>
</evidence>
<sequence>MAPRAGWTTEVLLYAAPQTVSGHSFRGFPVSLGYGLGYNGKGTLTPRQRLSHMILDQASLHTHLGREETA</sequence>
<name>A0AAV4C4A4_9GAST</name>